<accession>A0ABT2QRH9</accession>
<name>A0ABT2QRH9_9STAP</name>
<proteinExistence type="predicted"/>
<dbReference type="Pfam" id="PF03703">
    <property type="entry name" value="bPH_2"/>
    <property type="match status" value="1"/>
</dbReference>
<dbReference type="PANTHER" id="PTHR34473">
    <property type="entry name" value="UPF0699 TRANSMEMBRANE PROTEIN YDBS"/>
    <property type="match status" value="1"/>
</dbReference>
<evidence type="ECO:0000313" key="4">
    <source>
        <dbReference type="Proteomes" id="UP001209553"/>
    </source>
</evidence>
<evidence type="ECO:0000259" key="2">
    <source>
        <dbReference type="Pfam" id="PF03703"/>
    </source>
</evidence>
<evidence type="ECO:0000256" key="1">
    <source>
        <dbReference type="SAM" id="Phobius"/>
    </source>
</evidence>
<feature type="domain" description="YdbS-like PH" evidence="2">
    <location>
        <begin position="72"/>
        <end position="148"/>
    </location>
</feature>
<feature type="transmembrane region" description="Helical" evidence="1">
    <location>
        <begin position="51"/>
        <end position="74"/>
    </location>
</feature>
<feature type="transmembrane region" description="Helical" evidence="1">
    <location>
        <begin position="17"/>
        <end position="39"/>
    </location>
</feature>
<dbReference type="EMBL" id="JAOPKZ010000012">
    <property type="protein sequence ID" value="MCU5746547.1"/>
    <property type="molecule type" value="Genomic_DNA"/>
</dbReference>
<comment type="caution">
    <text evidence="3">The sequence shown here is derived from an EMBL/GenBank/DDBJ whole genome shotgun (WGS) entry which is preliminary data.</text>
</comment>
<keyword evidence="1" id="KW-0812">Transmembrane</keyword>
<protein>
    <submittedName>
        <fullName evidence="3">PH domain-containing protein</fullName>
    </submittedName>
</protein>
<evidence type="ECO:0000313" key="3">
    <source>
        <dbReference type="EMBL" id="MCU5746547.1"/>
    </source>
</evidence>
<sequence>MTDQPHYHRSPKKALKYFYIISFLRLLFTLSILAVLLILSFKFNWWPWLNYIFYLFIAYEILHMFFGPLIDYYYTYYKVTSDYVVVDYRFFFKSREIVNIDRIQYLIHNQNPILLKLGLCETQVLTAGHCILIPFLRKEDIEEIETRIFERLREVNSDV</sequence>
<gene>
    <name evidence="3" type="ORF">N9R04_07450</name>
</gene>
<dbReference type="InterPro" id="IPR005182">
    <property type="entry name" value="YdbS-like_PH"/>
</dbReference>
<dbReference type="RefSeq" id="WP_262856165.1">
    <property type="nucleotide sequence ID" value="NZ_JAOPKZ010000012.1"/>
</dbReference>
<organism evidence="3 4">
    <name type="scientific">Staphylococcus marylandisciuri</name>
    <dbReference type="NCBI Taxonomy" id="2981529"/>
    <lineage>
        <taxon>Bacteria</taxon>
        <taxon>Bacillati</taxon>
        <taxon>Bacillota</taxon>
        <taxon>Bacilli</taxon>
        <taxon>Bacillales</taxon>
        <taxon>Staphylococcaceae</taxon>
        <taxon>Staphylococcus</taxon>
    </lineage>
</organism>
<keyword evidence="4" id="KW-1185">Reference proteome</keyword>
<keyword evidence="1" id="KW-1133">Transmembrane helix</keyword>
<reference evidence="3 4" key="1">
    <citation type="journal article" date="2023" name="Int. J. Syst. Evol. Microbiol.">
        <title>Streptococcus sciuri sp. nov., Staphylococcus marylandisciuri sp. nov. and Staphylococcus americanisciuri sp. nov., isolated from faeces of eastern grey squirrel (Sciurus carolinensis).</title>
        <authorList>
            <person name="Volokhov D.V."/>
            <person name="Zagorodnyaya T.A."/>
            <person name="Furtak V.A."/>
            <person name="Nattanmai G."/>
            <person name="Randall L."/>
            <person name="Jose S."/>
            <person name="Gao Y."/>
            <person name="Eisenberg T."/>
            <person name="Delmonte P."/>
            <person name="Blom J."/>
            <person name="Mitchell K.K."/>
        </authorList>
    </citation>
    <scope>NUCLEOTIDE SEQUENCE [LARGE SCALE GENOMIC DNA]</scope>
    <source>
        <strain evidence="3 4">SQ8-PEA</strain>
    </source>
</reference>
<keyword evidence="1" id="KW-0472">Membrane</keyword>
<dbReference type="PANTHER" id="PTHR34473:SF2">
    <property type="entry name" value="UPF0699 TRANSMEMBRANE PROTEIN YDBT"/>
    <property type="match status" value="1"/>
</dbReference>
<dbReference type="Proteomes" id="UP001209553">
    <property type="component" value="Unassembled WGS sequence"/>
</dbReference>